<evidence type="ECO:0000256" key="4">
    <source>
        <dbReference type="ARBA" id="ARBA00022827"/>
    </source>
</evidence>
<dbReference type="EMBL" id="MN739970">
    <property type="protein sequence ID" value="QHT80526.1"/>
    <property type="molecule type" value="Genomic_DNA"/>
</dbReference>
<evidence type="ECO:0000256" key="5">
    <source>
        <dbReference type="ARBA" id="ARBA00023002"/>
    </source>
</evidence>
<evidence type="ECO:0000256" key="6">
    <source>
        <dbReference type="ARBA" id="ARBA00023157"/>
    </source>
</evidence>
<feature type="transmembrane region" description="Helical" evidence="7">
    <location>
        <begin position="125"/>
        <end position="142"/>
    </location>
</feature>
<reference evidence="9" key="1">
    <citation type="journal article" date="2020" name="Nature">
        <title>Giant virus diversity and host interactions through global metagenomics.</title>
        <authorList>
            <person name="Schulz F."/>
            <person name="Roux S."/>
            <person name="Paez-Espino D."/>
            <person name="Jungbluth S."/>
            <person name="Walsh D.A."/>
            <person name="Denef V.J."/>
            <person name="McMahon K.D."/>
            <person name="Konstantinidis K.T."/>
            <person name="Eloe-Fadrosh E.A."/>
            <person name="Kyrpides N.C."/>
            <person name="Woyke T."/>
        </authorList>
    </citation>
    <scope>NUCLEOTIDE SEQUENCE</scope>
    <source>
        <strain evidence="9">GVMAG-M-3300023184-120</strain>
    </source>
</reference>
<dbReference type="GO" id="GO:0005739">
    <property type="term" value="C:mitochondrion"/>
    <property type="evidence" value="ECO:0007669"/>
    <property type="project" value="TreeGrafter"/>
</dbReference>
<dbReference type="GO" id="GO:0016971">
    <property type="term" value="F:flavin-dependent sulfhydryl oxidase activity"/>
    <property type="evidence" value="ECO:0007669"/>
    <property type="project" value="InterPro"/>
</dbReference>
<dbReference type="PROSITE" id="PS51324">
    <property type="entry name" value="ERV_ALR"/>
    <property type="match status" value="1"/>
</dbReference>
<evidence type="ECO:0000256" key="2">
    <source>
        <dbReference type="ARBA" id="ARBA00012512"/>
    </source>
</evidence>
<evidence type="ECO:0000259" key="8">
    <source>
        <dbReference type="PROSITE" id="PS51324"/>
    </source>
</evidence>
<dbReference type="AlphaFoldDB" id="A0A6C0HK81"/>
<comment type="cofactor">
    <cofactor evidence="1">
        <name>FAD</name>
        <dbReference type="ChEBI" id="CHEBI:57692"/>
    </cofactor>
</comment>
<dbReference type="Pfam" id="PF04777">
    <property type="entry name" value="Evr1_Alr"/>
    <property type="match status" value="1"/>
</dbReference>
<keyword evidence="3" id="KW-0285">Flavoprotein</keyword>
<dbReference type="Gene3D" id="1.20.120.310">
    <property type="entry name" value="ERV/ALR sulfhydryl oxidase domain"/>
    <property type="match status" value="1"/>
</dbReference>
<sequence length="143" mass="17575">MKELDHKIWLPRMWFFLFTIAHTYPDTPNTVVKRKYYDFIQNLPLFIPHNECSSHFSRILDQFPVTPYLDNKDSFTFWVHTVNNRLNAYVGEPEKTYLQHMDEYYQEYLPKQYVLSTNKNIKKKYIIFGLIFFMSFFVVWQYT</sequence>
<evidence type="ECO:0000256" key="7">
    <source>
        <dbReference type="SAM" id="Phobius"/>
    </source>
</evidence>
<accession>A0A6C0HK81</accession>
<keyword evidence="6" id="KW-1015">Disulfide bond</keyword>
<proteinExistence type="predicted"/>
<feature type="domain" description="ERV/ALR sulfhydryl oxidase" evidence="8">
    <location>
        <begin position="2"/>
        <end position="105"/>
    </location>
</feature>
<protein>
    <recommendedName>
        <fullName evidence="2">thiol oxidase</fullName>
        <ecNumber evidence="2">1.8.3.2</ecNumber>
    </recommendedName>
</protein>
<dbReference type="GO" id="GO:0050660">
    <property type="term" value="F:flavin adenine dinucleotide binding"/>
    <property type="evidence" value="ECO:0007669"/>
    <property type="project" value="TreeGrafter"/>
</dbReference>
<evidence type="ECO:0000256" key="3">
    <source>
        <dbReference type="ARBA" id="ARBA00022630"/>
    </source>
</evidence>
<dbReference type="InterPro" id="IPR017905">
    <property type="entry name" value="ERV/ALR_sulphydryl_oxidase"/>
</dbReference>
<dbReference type="InterPro" id="IPR039799">
    <property type="entry name" value="ALR/ERV"/>
</dbReference>
<dbReference type="EC" id="1.8.3.2" evidence="2"/>
<name>A0A6C0HK81_9ZZZZ</name>
<keyword evidence="7" id="KW-0472">Membrane</keyword>
<organism evidence="9">
    <name type="scientific">viral metagenome</name>
    <dbReference type="NCBI Taxonomy" id="1070528"/>
    <lineage>
        <taxon>unclassified sequences</taxon>
        <taxon>metagenomes</taxon>
        <taxon>organismal metagenomes</taxon>
    </lineage>
</organism>
<keyword evidence="4" id="KW-0274">FAD</keyword>
<dbReference type="SUPFAM" id="SSF69000">
    <property type="entry name" value="FAD-dependent thiol oxidase"/>
    <property type="match status" value="1"/>
</dbReference>
<dbReference type="PANTHER" id="PTHR12645">
    <property type="entry name" value="ALR/ERV"/>
    <property type="match status" value="1"/>
</dbReference>
<keyword evidence="5" id="KW-0560">Oxidoreductase</keyword>
<dbReference type="PANTHER" id="PTHR12645:SF0">
    <property type="entry name" value="FAD-LINKED SULFHYDRYL OXIDASE ALR"/>
    <property type="match status" value="1"/>
</dbReference>
<keyword evidence="7" id="KW-1133">Transmembrane helix</keyword>
<dbReference type="InterPro" id="IPR036774">
    <property type="entry name" value="ERV/ALR_sulphydryl_oxid_sf"/>
</dbReference>
<evidence type="ECO:0000313" key="9">
    <source>
        <dbReference type="EMBL" id="QHT80526.1"/>
    </source>
</evidence>
<keyword evidence="7" id="KW-0812">Transmembrane</keyword>
<evidence type="ECO:0000256" key="1">
    <source>
        <dbReference type="ARBA" id="ARBA00001974"/>
    </source>
</evidence>